<feature type="domain" description="ABC transmembrane type-1" evidence="8">
    <location>
        <begin position="65"/>
        <end position="249"/>
    </location>
</feature>
<comment type="subcellular location">
    <subcellularLocation>
        <location evidence="1 7">Cell membrane</location>
        <topology evidence="1 7">Multi-pass membrane protein</topology>
    </subcellularLocation>
</comment>
<dbReference type="CDD" id="cd06261">
    <property type="entry name" value="TM_PBP2"/>
    <property type="match status" value="1"/>
</dbReference>
<evidence type="ECO:0000256" key="3">
    <source>
        <dbReference type="ARBA" id="ARBA00022475"/>
    </source>
</evidence>
<keyword evidence="2 7" id="KW-0813">Transport</keyword>
<dbReference type="GO" id="GO:0005886">
    <property type="term" value="C:plasma membrane"/>
    <property type="evidence" value="ECO:0007669"/>
    <property type="project" value="UniProtKB-SubCell"/>
</dbReference>
<dbReference type="EMBL" id="SMKR01000028">
    <property type="protein sequence ID" value="TDD27902.1"/>
    <property type="molecule type" value="Genomic_DNA"/>
</dbReference>
<feature type="transmembrane region" description="Helical" evidence="7">
    <location>
        <begin position="76"/>
        <end position="96"/>
    </location>
</feature>
<accession>A0A4R4XBQ9</accession>
<dbReference type="AlphaFoldDB" id="A0A4R4XBQ9"/>
<reference evidence="9 10" key="1">
    <citation type="submission" date="2019-02" db="EMBL/GenBank/DDBJ databases">
        <title>Draft genome sequences of novel Actinobacteria.</title>
        <authorList>
            <person name="Sahin N."/>
            <person name="Ay H."/>
            <person name="Saygin H."/>
        </authorList>
    </citation>
    <scope>NUCLEOTIDE SEQUENCE [LARGE SCALE GENOMIC DNA]</scope>
    <source>
        <strain evidence="9 10">16K104</strain>
    </source>
</reference>
<feature type="transmembrane region" description="Helical" evidence="7">
    <location>
        <begin position="108"/>
        <end position="129"/>
    </location>
</feature>
<gene>
    <name evidence="9" type="ORF">E1218_08915</name>
</gene>
<evidence type="ECO:0000256" key="5">
    <source>
        <dbReference type="ARBA" id="ARBA00022989"/>
    </source>
</evidence>
<evidence type="ECO:0000256" key="2">
    <source>
        <dbReference type="ARBA" id="ARBA00022448"/>
    </source>
</evidence>
<keyword evidence="5 7" id="KW-1133">Transmembrane helix</keyword>
<dbReference type="Pfam" id="PF00528">
    <property type="entry name" value="BPD_transp_1"/>
    <property type="match status" value="1"/>
</dbReference>
<dbReference type="Gene3D" id="1.10.3720.10">
    <property type="entry name" value="MetI-like"/>
    <property type="match status" value="1"/>
</dbReference>
<name>A0A4R4XBQ9_9ACTN</name>
<sequence length="263" mass="28085">MKRRIVMRASSPLRTRAALIRCVVVVAALIVWAGAVRLGFVDPVFVSSPGDVGRALAGFTRDAEVLSALVVTVRTILIAFVIGTVAGLVVGTVLGLSRTLKDAYMPPILFLLSTPKSMFLPLFVLSFGITTQTAIAFGAFTVFFYVCVNIVGGVELVEAHHLRLARAFGASRLSTFRHVVFPASLPGFFAALWHGMTHAVSSILLAQLFVAIGGLGTLISVYSTSLQTDKALALTVVISVIAVALAALWSITERRLTSWRANQ</sequence>
<feature type="transmembrane region" description="Helical" evidence="7">
    <location>
        <begin position="20"/>
        <end position="40"/>
    </location>
</feature>
<keyword evidence="10" id="KW-1185">Reference proteome</keyword>
<keyword evidence="4 7" id="KW-0812">Transmembrane</keyword>
<organism evidence="9 10">
    <name type="scientific">Kribbella turkmenica</name>
    <dbReference type="NCBI Taxonomy" id="2530375"/>
    <lineage>
        <taxon>Bacteria</taxon>
        <taxon>Bacillati</taxon>
        <taxon>Actinomycetota</taxon>
        <taxon>Actinomycetes</taxon>
        <taxon>Propionibacteriales</taxon>
        <taxon>Kribbellaceae</taxon>
        <taxon>Kribbella</taxon>
    </lineage>
</organism>
<feature type="transmembrane region" description="Helical" evidence="7">
    <location>
        <begin position="231"/>
        <end position="251"/>
    </location>
</feature>
<keyword evidence="3" id="KW-1003">Cell membrane</keyword>
<evidence type="ECO:0000256" key="7">
    <source>
        <dbReference type="RuleBase" id="RU363032"/>
    </source>
</evidence>
<feature type="transmembrane region" description="Helical" evidence="7">
    <location>
        <begin position="135"/>
        <end position="154"/>
    </location>
</feature>
<dbReference type="InterPro" id="IPR000515">
    <property type="entry name" value="MetI-like"/>
</dbReference>
<evidence type="ECO:0000256" key="1">
    <source>
        <dbReference type="ARBA" id="ARBA00004651"/>
    </source>
</evidence>
<evidence type="ECO:0000313" key="10">
    <source>
        <dbReference type="Proteomes" id="UP000295172"/>
    </source>
</evidence>
<evidence type="ECO:0000256" key="6">
    <source>
        <dbReference type="ARBA" id="ARBA00023136"/>
    </source>
</evidence>
<proteinExistence type="inferred from homology"/>
<evidence type="ECO:0000259" key="8">
    <source>
        <dbReference type="PROSITE" id="PS50928"/>
    </source>
</evidence>
<dbReference type="PANTHER" id="PTHR30151">
    <property type="entry name" value="ALKANE SULFONATE ABC TRANSPORTER-RELATED, MEMBRANE SUBUNIT"/>
    <property type="match status" value="1"/>
</dbReference>
<comment type="similarity">
    <text evidence="7">Belongs to the binding-protein-dependent transport system permease family.</text>
</comment>
<dbReference type="InterPro" id="IPR035906">
    <property type="entry name" value="MetI-like_sf"/>
</dbReference>
<dbReference type="Proteomes" id="UP000295172">
    <property type="component" value="Unassembled WGS sequence"/>
</dbReference>
<dbReference type="PANTHER" id="PTHR30151:SF0">
    <property type="entry name" value="ABC TRANSPORTER PERMEASE PROTEIN MJ0413-RELATED"/>
    <property type="match status" value="1"/>
</dbReference>
<dbReference type="SUPFAM" id="SSF161098">
    <property type="entry name" value="MetI-like"/>
    <property type="match status" value="1"/>
</dbReference>
<keyword evidence="6 7" id="KW-0472">Membrane</keyword>
<dbReference type="OrthoDB" id="3173654at2"/>
<dbReference type="GO" id="GO:0055085">
    <property type="term" value="P:transmembrane transport"/>
    <property type="evidence" value="ECO:0007669"/>
    <property type="project" value="InterPro"/>
</dbReference>
<evidence type="ECO:0000256" key="4">
    <source>
        <dbReference type="ARBA" id="ARBA00022692"/>
    </source>
</evidence>
<feature type="transmembrane region" description="Helical" evidence="7">
    <location>
        <begin position="199"/>
        <end position="219"/>
    </location>
</feature>
<evidence type="ECO:0000313" key="9">
    <source>
        <dbReference type="EMBL" id="TDD27902.1"/>
    </source>
</evidence>
<dbReference type="PROSITE" id="PS50928">
    <property type="entry name" value="ABC_TM1"/>
    <property type="match status" value="1"/>
</dbReference>
<comment type="caution">
    <text evidence="9">The sequence shown here is derived from an EMBL/GenBank/DDBJ whole genome shotgun (WGS) entry which is preliminary data.</text>
</comment>
<protein>
    <submittedName>
        <fullName evidence="9">ABC transporter permease subunit</fullName>
    </submittedName>
</protein>
<dbReference type="RefSeq" id="WP_132318164.1">
    <property type="nucleotide sequence ID" value="NZ_SMKR01000028.1"/>
</dbReference>